<keyword evidence="7" id="KW-1185">Reference proteome</keyword>
<comment type="caution">
    <text evidence="6">The sequence shown here is derived from an EMBL/GenBank/DDBJ whole genome shotgun (WGS) entry which is preliminary data.</text>
</comment>
<evidence type="ECO:0000313" key="7">
    <source>
        <dbReference type="Proteomes" id="UP000006315"/>
    </source>
</evidence>
<sequence>MENFKEPIMVTKSFLPPLNEYMKELERIWDNSWLTNNGEIHNEFEKNLVQYLGVPYASLFVNGHLALETAIKSQHLTGQVITTPFTFTSTTHAIVNCGLEPIFCDIEPSTYNIDAQKIEDLITEKTTAIVPVHVFGNPCDVFEIEKIAKRHNLKVIYDAAHAFGVEINGVGIGNYGDISMFSMHATKVFHSIEGGVLTYSDNHHKSFIDLYKNFGISGPEDIELIGINAKMNEFQAAMGLVNIRYVENEIAKRRELVGVYRYLLKDIKGITVLEDMVGIKHNYAYFPILVDEESFGMNRNELHETLKEYNIFTRKYFYPLITNMECYSSYKTRYNLPVAERIANSVLTLPIYSRLSVDDIEKICSAIKKIHQNLN</sequence>
<dbReference type="InterPro" id="IPR015424">
    <property type="entry name" value="PyrdxlP-dep_Trfase"/>
</dbReference>
<evidence type="ECO:0000256" key="2">
    <source>
        <dbReference type="ARBA" id="ARBA00037999"/>
    </source>
</evidence>
<dbReference type="GO" id="GO:0000271">
    <property type="term" value="P:polysaccharide biosynthetic process"/>
    <property type="evidence" value="ECO:0007669"/>
    <property type="project" value="TreeGrafter"/>
</dbReference>
<accession>K6BV35</accession>
<evidence type="ECO:0000256" key="3">
    <source>
        <dbReference type="PIRSR" id="PIRSR000390-1"/>
    </source>
</evidence>
<keyword evidence="6" id="KW-0808">Transferase</keyword>
<keyword evidence="1 4" id="KW-0663">Pyridoxal phosphate</keyword>
<dbReference type="Pfam" id="PF01041">
    <property type="entry name" value="DegT_DnrJ_EryC1"/>
    <property type="match status" value="1"/>
</dbReference>
<feature type="modified residue" description="N6-(pyridoxal phosphate)lysine" evidence="4">
    <location>
        <position position="187"/>
    </location>
</feature>
<dbReference type="RefSeq" id="WP_003333300.1">
    <property type="nucleotide sequence ID" value="NZ_AJLR01000152.1"/>
</dbReference>
<dbReference type="CDD" id="cd00616">
    <property type="entry name" value="AHBA_syn"/>
    <property type="match status" value="1"/>
</dbReference>
<evidence type="ECO:0000313" key="6">
    <source>
        <dbReference type="EMBL" id="EKN62790.1"/>
    </source>
</evidence>
<dbReference type="InterPro" id="IPR000653">
    <property type="entry name" value="DegT/StrS_aminotransferase"/>
</dbReference>
<dbReference type="GO" id="GO:0008483">
    <property type="term" value="F:transaminase activity"/>
    <property type="evidence" value="ECO:0007669"/>
    <property type="project" value="UniProtKB-KW"/>
</dbReference>
<proteinExistence type="inferred from homology"/>
<reference evidence="6 7" key="1">
    <citation type="journal article" date="2012" name="Front. Microbiol.">
        <title>Redundancy and modularity in membrane-associated dissimilatory nitrate reduction in Bacillus.</title>
        <authorList>
            <person name="Heylen K."/>
            <person name="Keltjens J."/>
        </authorList>
    </citation>
    <scope>NUCLEOTIDE SEQUENCE [LARGE SCALE GENOMIC DNA]</scope>
    <source>
        <strain evidence="6 7">LMG 9581</strain>
    </source>
</reference>
<gene>
    <name evidence="6" type="ORF">BAZO_20273</name>
</gene>
<organism evidence="6 7">
    <name type="scientific">Schinkia azotoformans LMG 9581</name>
    <dbReference type="NCBI Taxonomy" id="1131731"/>
    <lineage>
        <taxon>Bacteria</taxon>
        <taxon>Bacillati</taxon>
        <taxon>Bacillota</taxon>
        <taxon>Bacilli</taxon>
        <taxon>Bacillales</taxon>
        <taxon>Bacillaceae</taxon>
        <taxon>Calidifontibacillus/Schinkia group</taxon>
        <taxon>Schinkia</taxon>
    </lineage>
</organism>
<dbReference type="AlphaFoldDB" id="K6BV35"/>
<dbReference type="Proteomes" id="UP000006315">
    <property type="component" value="Unassembled WGS sequence"/>
</dbReference>
<dbReference type="GO" id="GO:0030170">
    <property type="term" value="F:pyridoxal phosphate binding"/>
    <property type="evidence" value="ECO:0007669"/>
    <property type="project" value="TreeGrafter"/>
</dbReference>
<feature type="active site" description="Proton acceptor" evidence="3">
    <location>
        <position position="187"/>
    </location>
</feature>
<evidence type="ECO:0000256" key="5">
    <source>
        <dbReference type="RuleBase" id="RU004508"/>
    </source>
</evidence>
<comment type="similarity">
    <text evidence="2 5">Belongs to the DegT/DnrJ/EryC1 family.</text>
</comment>
<dbReference type="STRING" id="1131731.BAZO_20273"/>
<dbReference type="PANTHER" id="PTHR30244:SF9">
    <property type="entry name" value="PROTEIN RV3402C"/>
    <property type="match status" value="1"/>
</dbReference>
<dbReference type="PANTHER" id="PTHR30244">
    <property type="entry name" value="TRANSAMINASE"/>
    <property type="match status" value="1"/>
</dbReference>
<dbReference type="InterPro" id="IPR015421">
    <property type="entry name" value="PyrdxlP-dep_Trfase_major"/>
</dbReference>
<protein>
    <submittedName>
        <fullName evidence="6">DegT/DnrJ/EryC1/StrS aminotransferase</fullName>
    </submittedName>
</protein>
<dbReference type="Gene3D" id="3.40.640.10">
    <property type="entry name" value="Type I PLP-dependent aspartate aminotransferase-like (Major domain)"/>
    <property type="match status" value="1"/>
</dbReference>
<dbReference type="EMBL" id="AJLR01000152">
    <property type="protein sequence ID" value="EKN62790.1"/>
    <property type="molecule type" value="Genomic_DNA"/>
</dbReference>
<evidence type="ECO:0000256" key="4">
    <source>
        <dbReference type="PIRSR" id="PIRSR000390-2"/>
    </source>
</evidence>
<keyword evidence="6" id="KW-0032">Aminotransferase</keyword>
<evidence type="ECO:0000256" key="1">
    <source>
        <dbReference type="ARBA" id="ARBA00022898"/>
    </source>
</evidence>
<name>K6BV35_SCHAZ</name>
<dbReference type="PATRIC" id="fig|1131731.3.peg.4135"/>
<dbReference type="PIRSF" id="PIRSF000390">
    <property type="entry name" value="PLP_StrS"/>
    <property type="match status" value="1"/>
</dbReference>
<dbReference type="SUPFAM" id="SSF53383">
    <property type="entry name" value="PLP-dependent transferases"/>
    <property type="match status" value="1"/>
</dbReference>